<dbReference type="InterPro" id="IPR003663">
    <property type="entry name" value="Sugar/inositol_transpt"/>
</dbReference>
<dbReference type="EMBL" id="JAXOVC010000005">
    <property type="protein sequence ID" value="KAK4501832.1"/>
    <property type="molecule type" value="Genomic_DNA"/>
</dbReference>
<feature type="transmembrane region" description="Helical" evidence="7">
    <location>
        <begin position="163"/>
        <end position="184"/>
    </location>
</feature>
<dbReference type="InterPro" id="IPR036259">
    <property type="entry name" value="MFS_trans_sf"/>
</dbReference>
<reference evidence="9 10" key="1">
    <citation type="journal article" date="2023" name="G3 (Bethesda)">
        <title>A chromosome-level genome assembly of Zasmidium syzygii isolated from banana leaves.</title>
        <authorList>
            <person name="van Westerhoven A.C."/>
            <person name="Mehrabi R."/>
            <person name="Talebi R."/>
            <person name="Steentjes M.B.F."/>
            <person name="Corcolon B."/>
            <person name="Chong P.A."/>
            <person name="Kema G.H.J."/>
            <person name="Seidl M.F."/>
        </authorList>
    </citation>
    <scope>NUCLEOTIDE SEQUENCE [LARGE SCALE GENOMIC DNA]</scope>
    <source>
        <strain evidence="9 10">P124</strain>
    </source>
</reference>
<feature type="domain" description="Major facilitator superfamily (MFS) profile" evidence="8">
    <location>
        <begin position="116"/>
        <end position="562"/>
    </location>
</feature>
<gene>
    <name evidence="9" type="ORF">PRZ48_007641</name>
</gene>
<comment type="similarity">
    <text evidence="2">Belongs to the major facilitator superfamily. Sugar transporter (TC 2.A.1.1) family.</text>
</comment>
<dbReference type="InterPro" id="IPR005828">
    <property type="entry name" value="MFS_sugar_transport-like"/>
</dbReference>
<feature type="transmembrane region" description="Helical" evidence="7">
    <location>
        <begin position="540"/>
        <end position="558"/>
    </location>
</feature>
<keyword evidence="6 7" id="KW-0472">Membrane</keyword>
<dbReference type="InterPro" id="IPR005829">
    <property type="entry name" value="Sugar_transporter_CS"/>
</dbReference>
<dbReference type="Proteomes" id="UP001305779">
    <property type="component" value="Unassembled WGS sequence"/>
</dbReference>
<name>A0ABR0EJV6_ZASCE</name>
<dbReference type="PANTHER" id="PTHR48020:SF4">
    <property type="entry name" value="SYMPORT, PUTATIVE (AFU_ORTHOLOGUE AFUA_3G11790)-RELATED"/>
    <property type="match status" value="1"/>
</dbReference>
<dbReference type="PANTHER" id="PTHR48020">
    <property type="entry name" value="PROTON MYO-INOSITOL COTRANSPORTER"/>
    <property type="match status" value="1"/>
</dbReference>
<dbReference type="Pfam" id="PF00083">
    <property type="entry name" value="Sugar_tr"/>
    <property type="match status" value="1"/>
</dbReference>
<evidence type="ECO:0000313" key="9">
    <source>
        <dbReference type="EMBL" id="KAK4501832.1"/>
    </source>
</evidence>
<evidence type="ECO:0000256" key="3">
    <source>
        <dbReference type="ARBA" id="ARBA00022448"/>
    </source>
</evidence>
<comment type="caution">
    <text evidence="9">The sequence shown here is derived from an EMBL/GenBank/DDBJ whole genome shotgun (WGS) entry which is preliminary data.</text>
</comment>
<keyword evidence="3" id="KW-0813">Transport</keyword>
<dbReference type="NCBIfam" id="TIGR00879">
    <property type="entry name" value="SP"/>
    <property type="match status" value="1"/>
</dbReference>
<evidence type="ECO:0000256" key="2">
    <source>
        <dbReference type="ARBA" id="ARBA00010992"/>
    </source>
</evidence>
<feature type="transmembrane region" description="Helical" evidence="7">
    <location>
        <begin position="507"/>
        <end position="534"/>
    </location>
</feature>
<feature type="transmembrane region" description="Helical" evidence="7">
    <location>
        <begin position="196"/>
        <end position="215"/>
    </location>
</feature>
<feature type="transmembrane region" description="Helical" evidence="7">
    <location>
        <begin position="410"/>
        <end position="433"/>
    </location>
</feature>
<evidence type="ECO:0000256" key="5">
    <source>
        <dbReference type="ARBA" id="ARBA00022989"/>
    </source>
</evidence>
<feature type="transmembrane region" description="Helical" evidence="7">
    <location>
        <begin position="254"/>
        <end position="276"/>
    </location>
</feature>
<evidence type="ECO:0000313" key="10">
    <source>
        <dbReference type="Proteomes" id="UP001305779"/>
    </source>
</evidence>
<accession>A0ABR0EJV6</accession>
<feature type="transmembrane region" description="Helical" evidence="7">
    <location>
        <begin position="376"/>
        <end position="398"/>
    </location>
</feature>
<evidence type="ECO:0000256" key="7">
    <source>
        <dbReference type="SAM" id="Phobius"/>
    </source>
</evidence>
<organism evidence="9 10">
    <name type="scientific">Zasmidium cellare</name>
    <name type="common">Wine cellar mold</name>
    <name type="synonym">Racodium cellare</name>
    <dbReference type="NCBI Taxonomy" id="395010"/>
    <lineage>
        <taxon>Eukaryota</taxon>
        <taxon>Fungi</taxon>
        <taxon>Dikarya</taxon>
        <taxon>Ascomycota</taxon>
        <taxon>Pezizomycotina</taxon>
        <taxon>Dothideomycetes</taxon>
        <taxon>Dothideomycetidae</taxon>
        <taxon>Mycosphaerellales</taxon>
        <taxon>Mycosphaerellaceae</taxon>
        <taxon>Zasmidium</taxon>
    </lineage>
</organism>
<feature type="transmembrane region" description="Helical" evidence="7">
    <location>
        <begin position="469"/>
        <end position="486"/>
    </location>
</feature>
<keyword evidence="4 7" id="KW-0812">Transmembrane</keyword>
<keyword evidence="10" id="KW-1185">Reference proteome</keyword>
<dbReference type="InterPro" id="IPR050814">
    <property type="entry name" value="Myo-inositol_Transporter"/>
</dbReference>
<dbReference type="PRINTS" id="PR00171">
    <property type="entry name" value="SUGRTRNSPORT"/>
</dbReference>
<proteinExistence type="inferred from homology"/>
<dbReference type="SUPFAM" id="SSF103473">
    <property type="entry name" value="MFS general substrate transporter"/>
    <property type="match status" value="1"/>
</dbReference>
<evidence type="ECO:0000256" key="6">
    <source>
        <dbReference type="ARBA" id="ARBA00023136"/>
    </source>
</evidence>
<sequence length="698" mass="78230">MADEKSVPTVNDEIHEVGKAEHHGHSVQNINLRKNIDAKISNPLADIPHDDLMRDVEAFASAKGLNDKLDLLRKGALVAQNPGNFENLDILEEDEKDALRFEVDHKWRHPLQLYVTIIICSIGAAVQGWDQTGSNGANLSFPQEFGIGHGEEIGHRNQVRDSWLVGVVNAGPYLGSAFIGCWLADPINFYLGRRGTIFVSAIFCLITPIGGAVSQNWEQLFITRILMGIGMGLKGASVPIFAAENSPARIRGALVMSWQMWTAFGMFLGYCANLAVYQVGDIAWRLQIGSAFIPAIPLTLGIYFCPESPRWFMKKNRYEKAYQSLLRLRFHPVQAARDLYYIHTQLEIEATIVGKTNYVTRFVQLFTVPRIRRATLAAFTVMIAQQMCGINIISFYSATVFRQAGTSERVALIASFGFGLVNFVFAFPALWTIDTFGRRSLLLFTFPQMAWSLLAAGLCFLIPEGQTARLALIALFIYIFAAFYSPGEGPVPFTYSAEVFPLSHREVGMGFAVATCLFWAAVLSISYPAILAAFTATGAFGFYAGLNILAFFMIFLFVPETKQRTLEELDYIFAVPTNKFISYQTGKAAPWWFKRWILWQRNAKLEPLYTFDHVMEEATSRKMHFLSTMHDAEQRKATVHGRLDLDGVVGPGSTEFVLMISFDQDGLKMVRTDEFIDTEFNKTYFRFVTEALAGTKGQ</sequence>
<dbReference type="PROSITE" id="PS50850">
    <property type="entry name" value="MFS"/>
    <property type="match status" value="1"/>
</dbReference>
<evidence type="ECO:0000256" key="1">
    <source>
        <dbReference type="ARBA" id="ARBA00004141"/>
    </source>
</evidence>
<evidence type="ECO:0000259" key="8">
    <source>
        <dbReference type="PROSITE" id="PS50850"/>
    </source>
</evidence>
<dbReference type="PROSITE" id="PS00217">
    <property type="entry name" value="SUGAR_TRANSPORT_2"/>
    <property type="match status" value="1"/>
</dbReference>
<dbReference type="Gene3D" id="1.20.1250.20">
    <property type="entry name" value="MFS general substrate transporter like domains"/>
    <property type="match status" value="1"/>
</dbReference>
<feature type="transmembrane region" description="Helical" evidence="7">
    <location>
        <begin position="440"/>
        <end position="463"/>
    </location>
</feature>
<keyword evidence="5 7" id="KW-1133">Transmembrane helix</keyword>
<protein>
    <recommendedName>
        <fullName evidence="8">Major facilitator superfamily (MFS) profile domain-containing protein</fullName>
    </recommendedName>
</protein>
<comment type="subcellular location">
    <subcellularLocation>
        <location evidence="1">Membrane</location>
        <topology evidence="1">Multi-pass membrane protein</topology>
    </subcellularLocation>
</comment>
<feature type="transmembrane region" description="Helical" evidence="7">
    <location>
        <begin position="221"/>
        <end position="242"/>
    </location>
</feature>
<feature type="transmembrane region" description="Helical" evidence="7">
    <location>
        <begin position="282"/>
        <end position="305"/>
    </location>
</feature>
<evidence type="ECO:0000256" key="4">
    <source>
        <dbReference type="ARBA" id="ARBA00022692"/>
    </source>
</evidence>
<dbReference type="InterPro" id="IPR020846">
    <property type="entry name" value="MFS_dom"/>
</dbReference>